<evidence type="ECO:0000256" key="1">
    <source>
        <dbReference type="SAM" id="MobiDB-lite"/>
    </source>
</evidence>
<keyword evidence="2" id="KW-0472">Membrane</keyword>
<feature type="transmembrane region" description="Helical" evidence="2">
    <location>
        <begin position="560"/>
        <end position="578"/>
    </location>
</feature>
<accession>A0AAN6QWU3</accession>
<reference evidence="4" key="1">
    <citation type="submission" date="2023-06" db="EMBL/GenBank/DDBJ databases">
        <title>Black Yeasts Isolated from many extreme environments.</title>
        <authorList>
            <person name="Coleine C."/>
            <person name="Stajich J.E."/>
            <person name="Selbmann L."/>
        </authorList>
    </citation>
    <scope>NUCLEOTIDE SEQUENCE</scope>
    <source>
        <strain evidence="4">CCFEE 5200</strain>
    </source>
</reference>
<dbReference type="GO" id="GO:0016020">
    <property type="term" value="C:membrane"/>
    <property type="evidence" value="ECO:0007669"/>
    <property type="project" value="TreeGrafter"/>
</dbReference>
<protein>
    <recommendedName>
        <fullName evidence="3">DUF3533 domain-containing protein</fullName>
    </recommendedName>
</protein>
<dbReference type="AlphaFoldDB" id="A0AAN6QWU3"/>
<organism evidence="4 5">
    <name type="scientific">Friedmanniomyces endolithicus</name>
    <dbReference type="NCBI Taxonomy" id="329885"/>
    <lineage>
        <taxon>Eukaryota</taxon>
        <taxon>Fungi</taxon>
        <taxon>Dikarya</taxon>
        <taxon>Ascomycota</taxon>
        <taxon>Pezizomycotina</taxon>
        <taxon>Dothideomycetes</taxon>
        <taxon>Dothideomycetidae</taxon>
        <taxon>Mycosphaerellales</taxon>
        <taxon>Teratosphaeriaceae</taxon>
        <taxon>Friedmanniomyces</taxon>
    </lineage>
</organism>
<dbReference type="PANTHER" id="PTHR34814:SF1">
    <property type="entry name" value="NITROSOGUANIDINE RESISTANCE PROTEIN SNG1"/>
    <property type="match status" value="1"/>
</dbReference>
<feature type="transmembrane region" description="Helical" evidence="2">
    <location>
        <begin position="217"/>
        <end position="240"/>
    </location>
</feature>
<feature type="transmembrane region" description="Helical" evidence="2">
    <location>
        <begin position="533"/>
        <end position="553"/>
    </location>
</feature>
<feature type="transmembrane region" description="Helical" evidence="2">
    <location>
        <begin position="472"/>
        <end position="493"/>
    </location>
</feature>
<evidence type="ECO:0000256" key="2">
    <source>
        <dbReference type="SAM" id="Phobius"/>
    </source>
</evidence>
<evidence type="ECO:0000313" key="4">
    <source>
        <dbReference type="EMBL" id="KAK0999071.1"/>
    </source>
</evidence>
<dbReference type="InterPro" id="IPR022703">
    <property type="entry name" value="DUF3533"/>
</dbReference>
<feature type="transmembrane region" description="Helical" evidence="2">
    <location>
        <begin position="617"/>
        <end position="637"/>
    </location>
</feature>
<comment type="caution">
    <text evidence="4">The sequence shown here is derived from an EMBL/GenBank/DDBJ whole genome shotgun (WGS) entry which is preliminary data.</text>
</comment>
<dbReference type="Proteomes" id="UP001175353">
    <property type="component" value="Unassembled WGS sequence"/>
</dbReference>
<dbReference type="PANTHER" id="PTHR34814">
    <property type="entry name" value="NITROSOGUANIDINE RESISTANCE PROTEIN SNG1"/>
    <property type="match status" value="1"/>
</dbReference>
<evidence type="ECO:0000259" key="3">
    <source>
        <dbReference type="Pfam" id="PF12051"/>
    </source>
</evidence>
<proteinExistence type="predicted"/>
<feature type="transmembrane region" description="Helical" evidence="2">
    <location>
        <begin position="428"/>
        <end position="451"/>
    </location>
</feature>
<dbReference type="EMBL" id="JAUJLE010000041">
    <property type="protein sequence ID" value="KAK0999071.1"/>
    <property type="molecule type" value="Genomic_DNA"/>
</dbReference>
<gene>
    <name evidence="4" type="ORF">LTR91_006195</name>
</gene>
<name>A0AAN6QWU3_9PEZI</name>
<keyword evidence="2" id="KW-1133">Transmembrane helix</keyword>
<keyword evidence="5" id="KW-1185">Reference proteome</keyword>
<feature type="region of interest" description="Disordered" evidence="1">
    <location>
        <begin position="134"/>
        <end position="203"/>
    </location>
</feature>
<keyword evidence="2" id="KW-0812">Transmembrane</keyword>
<dbReference type="InterPro" id="IPR053001">
    <property type="entry name" value="MNNG_permease-like"/>
</dbReference>
<sequence>MVAVIYSANRLEQDIRSVQRNFPYPNPNPEPRTSTESCPKACVRKPNDAAEVPIADLNGSSRHHHHRVQILQPECTVLRIILPALSGLYDDEVTSLKMQVRKALIVSQEVISFRWTIWQEKMVIYGNPRYSRGWEDDGHEDTPSSSNEQQRPREGEQSPSDEGEVAEKEGDSDGPVTTGPNEDANQDEEKQGGGPPTPVGFWDPRLSHVRKEAMTKWTITTAGLMAFILAVLSLYFGALYHVEKNLSSLVVYVVDMDGQSPPYDTAGHAPLVGPLIADLARTMVASGTPTLGWGVLPGSTFNNDPIQVRQAVFNFDAWAAIVINPNATAMLYSAIQNGNASYDPMGACQLTYIDSRDDTNWYDFISPIVSAFMTEATTRVGEQWTQMVMQNATTDASVVRNAAKVPQALSPAIGFSQFNLRPFYPYQVIPSVSIGLIYLIILSFFSFSFYLPIHFKYLKPDGHPPLKFHQLIVWRWCATISAYFMLSLAYSLISLAFQINFAGGNPITSETQVTSTISPYSNADSYGHGTFPVYWMLNFFGMIALGLGCENVAMIVGQPWTGLWLIFWVITNVSTAFYDIDIEPAFYRWGYVWPLHYVVEGSRQILFGLHSRIGLDFAVLIVWGVINTVVFPGACYFMRWKSRHHVHEYYR</sequence>
<feature type="domain" description="DUF3533" evidence="3">
    <location>
        <begin position="224"/>
        <end position="629"/>
    </location>
</feature>
<evidence type="ECO:0000313" key="5">
    <source>
        <dbReference type="Proteomes" id="UP001175353"/>
    </source>
</evidence>
<dbReference type="Pfam" id="PF12051">
    <property type="entry name" value="DUF3533"/>
    <property type="match status" value="1"/>
</dbReference>